<evidence type="ECO:0000259" key="2">
    <source>
        <dbReference type="Pfam" id="PF24553"/>
    </source>
</evidence>
<proteinExistence type="predicted"/>
<reference evidence="4" key="3">
    <citation type="submission" date="2023-07" db="EMBL/GenBank/DDBJ databases">
        <title>Description of Mycobacterium gordonae subsp. intergordonae subsp.nov. and Mycobacterium gordonae subsp. gordonae subsp. nov.</title>
        <authorList>
            <person name="Huang H."/>
        </authorList>
    </citation>
    <scope>NUCLEOTIDE SEQUENCE [LARGE SCALE GENOMIC DNA]</scope>
    <source>
        <strain evidence="4">24</strain>
    </source>
</reference>
<dbReference type="Pfam" id="PF24553">
    <property type="entry name" value="Rv0428c_C"/>
    <property type="match status" value="1"/>
</dbReference>
<dbReference type="Proteomes" id="UP000510682">
    <property type="component" value="Chromosome"/>
</dbReference>
<dbReference type="GO" id="GO:0016740">
    <property type="term" value="F:transferase activity"/>
    <property type="evidence" value="ECO:0007669"/>
    <property type="project" value="UniProtKB-KW"/>
</dbReference>
<name>A0A7D6I1S3_9MYCO</name>
<keyword evidence="3" id="KW-0808">Transferase</keyword>
<keyword evidence="4" id="KW-1185">Reference proteome</keyword>
<feature type="domain" description="Histone acetyltransferase Rv0428c-like C-terminal" evidence="2">
    <location>
        <begin position="70"/>
        <end position="191"/>
    </location>
</feature>
<dbReference type="AlphaFoldDB" id="A0A7D6I1S3"/>
<reference evidence="3 4" key="2">
    <citation type="submission" date="2020-07" db="EMBL/GenBank/DDBJ databases">
        <authorList>
            <person name="Yu X."/>
        </authorList>
    </citation>
    <scope>NUCLEOTIDE SEQUENCE [LARGE SCALE GENOMIC DNA]</scope>
    <source>
        <strain evidence="4">24</strain>
    </source>
</reference>
<sequence length="202" mass="22099">MTSWPELGSRVALRYRRSPGSVPPLTDAIGHLLAVDPTLRLQTKTGTIVEVSPADVVSLRVLTDVPVRNADIRTLERLAAAARPGGEETWLDGWLLRAADGVDLATNSAVPLDISAQINAVPAIVDWYGRRRLTPHLALPDRLLDPPPSWALEHTERVLLRDMASGDFLVVPDDATPPAAPHGYWLHHRRRYFCPPASPPAS</sequence>
<dbReference type="Pfam" id="PF24551">
    <property type="entry name" value="SH3_Rv0428c"/>
    <property type="match status" value="1"/>
</dbReference>
<dbReference type="InterPro" id="IPR056934">
    <property type="entry name" value="SH3_Rv0428c"/>
</dbReference>
<evidence type="ECO:0000313" key="4">
    <source>
        <dbReference type="Proteomes" id="UP000510682"/>
    </source>
</evidence>
<accession>A0A7D6I1S3</accession>
<dbReference type="KEGG" id="mgor:H0P51_03805"/>
<gene>
    <name evidence="3" type="ORF">H0P51_03805</name>
</gene>
<reference evidence="4" key="1">
    <citation type="submission" date="2020-07" db="EMBL/GenBank/DDBJ databases">
        <title>Description of Mycobacterium gordonae subsp. intergordonae subsp.nov. and Mycobacterium gordonae subsp. gordonae subsp. nov.</title>
        <authorList>
            <person name="Yu X."/>
        </authorList>
    </citation>
    <scope>NUCLEOTIDE SEQUENCE [LARGE SCALE GENOMIC DNA]</scope>
    <source>
        <strain evidence="4">24</strain>
    </source>
</reference>
<evidence type="ECO:0000259" key="1">
    <source>
        <dbReference type="Pfam" id="PF24551"/>
    </source>
</evidence>
<dbReference type="EMBL" id="CP059165">
    <property type="protein sequence ID" value="QLL08114.1"/>
    <property type="molecule type" value="Genomic_DNA"/>
</dbReference>
<dbReference type="InterPro" id="IPR056935">
    <property type="entry name" value="Rv0428c-like_C"/>
</dbReference>
<protein>
    <submittedName>
        <fullName evidence="3">GNAT family N-acetyltransferase</fullName>
    </submittedName>
</protein>
<organism evidence="3 4">
    <name type="scientific">Mycobacterium vicinigordonae</name>
    <dbReference type="NCBI Taxonomy" id="1719132"/>
    <lineage>
        <taxon>Bacteria</taxon>
        <taxon>Bacillati</taxon>
        <taxon>Actinomycetota</taxon>
        <taxon>Actinomycetes</taxon>
        <taxon>Mycobacteriales</taxon>
        <taxon>Mycobacteriaceae</taxon>
        <taxon>Mycobacterium</taxon>
    </lineage>
</organism>
<evidence type="ECO:0000313" key="3">
    <source>
        <dbReference type="EMBL" id="QLL08114.1"/>
    </source>
</evidence>
<feature type="domain" description="Histone acetyltransferase Rv0428c-like SH3" evidence="1">
    <location>
        <begin position="5"/>
        <end position="60"/>
    </location>
</feature>